<dbReference type="PANTHER" id="PTHR43008">
    <property type="entry name" value="BENZIL REDUCTASE"/>
    <property type="match status" value="1"/>
</dbReference>
<evidence type="ECO:0000313" key="3">
    <source>
        <dbReference type="EMBL" id="KAK4127003.1"/>
    </source>
</evidence>
<dbReference type="RefSeq" id="XP_062650774.1">
    <property type="nucleotide sequence ID" value="XM_062791017.1"/>
</dbReference>
<accession>A0AAN6U5U1</accession>
<dbReference type="GO" id="GO:0016616">
    <property type="term" value="F:oxidoreductase activity, acting on the CH-OH group of donors, NAD or NADP as acceptor"/>
    <property type="evidence" value="ECO:0007669"/>
    <property type="project" value="UniProtKB-ARBA"/>
</dbReference>
<sequence>MAEALAEAGGKVYTLDREPSPGEYWQEAIARFDHSTAGSLHYRQADVSKTPYLYSLIASIGAEHQRLDGVVAAAGIQQVTPALDYSPSDVARMLEIHYTGVFMTAQSAVKQMFKYKTRGSICLIASMSGLIANKGLLSPVYNSLKAALDPISEESGDGVESYEGGRIRRHQDNVTLRSLAGDPPY</sequence>
<gene>
    <name evidence="3" type="ORF">N657DRAFT_630919</name>
</gene>
<dbReference type="AlphaFoldDB" id="A0AAN6U5U1"/>
<reference evidence="3" key="1">
    <citation type="journal article" date="2023" name="Mol. Phylogenet. Evol.">
        <title>Genome-scale phylogeny and comparative genomics of the fungal order Sordariales.</title>
        <authorList>
            <person name="Hensen N."/>
            <person name="Bonometti L."/>
            <person name="Westerberg I."/>
            <person name="Brannstrom I.O."/>
            <person name="Guillou S."/>
            <person name="Cros-Aarteil S."/>
            <person name="Calhoun S."/>
            <person name="Haridas S."/>
            <person name="Kuo A."/>
            <person name="Mondo S."/>
            <person name="Pangilinan J."/>
            <person name="Riley R."/>
            <person name="LaButti K."/>
            <person name="Andreopoulos B."/>
            <person name="Lipzen A."/>
            <person name="Chen C."/>
            <person name="Yan M."/>
            <person name="Daum C."/>
            <person name="Ng V."/>
            <person name="Clum A."/>
            <person name="Steindorff A."/>
            <person name="Ohm R.A."/>
            <person name="Martin F."/>
            <person name="Silar P."/>
            <person name="Natvig D.O."/>
            <person name="Lalanne C."/>
            <person name="Gautier V."/>
            <person name="Ament-Velasquez S.L."/>
            <person name="Kruys A."/>
            <person name="Hutchinson M.I."/>
            <person name="Powell A.J."/>
            <person name="Barry K."/>
            <person name="Miller A.N."/>
            <person name="Grigoriev I.V."/>
            <person name="Debuchy R."/>
            <person name="Gladieux P."/>
            <person name="Hiltunen Thoren M."/>
            <person name="Johannesson H."/>
        </authorList>
    </citation>
    <scope>NUCLEOTIDE SEQUENCE</scope>
    <source>
        <strain evidence="3">CBS 731.68</strain>
    </source>
</reference>
<dbReference type="PANTHER" id="PTHR43008:SF10">
    <property type="entry name" value="CHAIN DEHYDROGENASE_OXIDOREDUCTASE, PUTATIVE (AFU_ORTHOLOGUE AFUA_2G15740)-RELATED"/>
    <property type="match status" value="1"/>
</dbReference>
<evidence type="ECO:0000256" key="1">
    <source>
        <dbReference type="ARBA" id="ARBA00006484"/>
    </source>
</evidence>
<comment type="caution">
    <text evidence="3">The sequence shown here is derived from an EMBL/GenBank/DDBJ whole genome shotgun (WGS) entry which is preliminary data.</text>
</comment>
<dbReference type="Pfam" id="PF00106">
    <property type="entry name" value="adh_short"/>
    <property type="match status" value="1"/>
</dbReference>
<evidence type="ECO:0000313" key="4">
    <source>
        <dbReference type="Proteomes" id="UP001302602"/>
    </source>
</evidence>
<keyword evidence="4" id="KW-1185">Reference proteome</keyword>
<comment type="similarity">
    <text evidence="1">Belongs to the short-chain dehydrogenases/reductases (SDR) family.</text>
</comment>
<reference evidence="3" key="2">
    <citation type="submission" date="2023-05" db="EMBL/GenBank/DDBJ databases">
        <authorList>
            <consortium name="Lawrence Berkeley National Laboratory"/>
            <person name="Steindorff A."/>
            <person name="Hensen N."/>
            <person name="Bonometti L."/>
            <person name="Westerberg I."/>
            <person name="Brannstrom I.O."/>
            <person name="Guillou S."/>
            <person name="Cros-Aarteil S."/>
            <person name="Calhoun S."/>
            <person name="Haridas S."/>
            <person name="Kuo A."/>
            <person name="Mondo S."/>
            <person name="Pangilinan J."/>
            <person name="Riley R."/>
            <person name="Labutti K."/>
            <person name="Andreopoulos B."/>
            <person name="Lipzen A."/>
            <person name="Chen C."/>
            <person name="Yanf M."/>
            <person name="Daum C."/>
            <person name="Ng V."/>
            <person name="Clum A."/>
            <person name="Ohm R."/>
            <person name="Martin F."/>
            <person name="Silar P."/>
            <person name="Natvig D."/>
            <person name="Lalanne C."/>
            <person name="Gautier V."/>
            <person name="Ament-Velasquez S.L."/>
            <person name="Kruys A."/>
            <person name="Hutchinson M.I."/>
            <person name="Powell A.J."/>
            <person name="Barry K."/>
            <person name="Miller A.N."/>
            <person name="Grigoriev I.V."/>
            <person name="Debuchy R."/>
            <person name="Gladieux P."/>
            <person name="Thoren M.H."/>
            <person name="Johannesson H."/>
        </authorList>
    </citation>
    <scope>NUCLEOTIDE SEQUENCE</scope>
    <source>
        <strain evidence="3">CBS 731.68</strain>
    </source>
</reference>
<dbReference type="EMBL" id="MU853224">
    <property type="protein sequence ID" value="KAK4127003.1"/>
    <property type="molecule type" value="Genomic_DNA"/>
</dbReference>
<dbReference type="GeneID" id="87827786"/>
<proteinExistence type="inferred from homology"/>
<keyword evidence="2" id="KW-0560">Oxidoreductase</keyword>
<dbReference type="InterPro" id="IPR002347">
    <property type="entry name" value="SDR_fam"/>
</dbReference>
<protein>
    <submittedName>
        <fullName evidence="3">NAD(P)-binding protein</fullName>
    </submittedName>
</protein>
<dbReference type="Gene3D" id="3.40.50.720">
    <property type="entry name" value="NAD(P)-binding Rossmann-like Domain"/>
    <property type="match status" value="1"/>
</dbReference>
<dbReference type="SUPFAM" id="SSF51735">
    <property type="entry name" value="NAD(P)-binding Rossmann-fold domains"/>
    <property type="match status" value="1"/>
</dbReference>
<evidence type="ECO:0000256" key="2">
    <source>
        <dbReference type="ARBA" id="ARBA00023002"/>
    </source>
</evidence>
<dbReference type="InterPro" id="IPR036291">
    <property type="entry name" value="NAD(P)-bd_dom_sf"/>
</dbReference>
<dbReference type="GO" id="GO:0050664">
    <property type="term" value="F:oxidoreductase activity, acting on NAD(P)H, oxygen as acceptor"/>
    <property type="evidence" value="ECO:0007669"/>
    <property type="project" value="TreeGrafter"/>
</dbReference>
<organism evidence="3 4">
    <name type="scientific">Parathielavia appendiculata</name>
    <dbReference type="NCBI Taxonomy" id="2587402"/>
    <lineage>
        <taxon>Eukaryota</taxon>
        <taxon>Fungi</taxon>
        <taxon>Dikarya</taxon>
        <taxon>Ascomycota</taxon>
        <taxon>Pezizomycotina</taxon>
        <taxon>Sordariomycetes</taxon>
        <taxon>Sordariomycetidae</taxon>
        <taxon>Sordariales</taxon>
        <taxon>Chaetomiaceae</taxon>
        <taxon>Parathielavia</taxon>
    </lineage>
</organism>
<name>A0AAN6U5U1_9PEZI</name>
<dbReference type="Proteomes" id="UP001302602">
    <property type="component" value="Unassembled WGS sequence"/>
</dbReference>